<dbReference type="PANTHER" id="PTHR22957">
    <property type="entry name" value="TBC1 DOMAIN FAMILY MEMBER GTPASE-ACTIVATING PROTEIN"/>
    <property type="match status" value="1"/>
</dbReference>
<dbReference type="SMART" id="SM00164">
    <property type="entry name" value="TBC"/>
    <property type="match status" value="1"/>
</dbReference>
<feature type="region of interest" description="Disordered" evidence="2">
    <location>
        <begin position="699"/>
        <end position="734"/>
    </location>
</feature>
<dbReference type="GO" id="GO:0005096">
    <property type="term" value="F:GTPase activator activity"/>
    <property type="evidence" value="ECO:0007669"/>
    <property type="project" value="UniProtKB-KW"/>
</dbReference>
<evidence type="ECO:0000256" key="1">
    <source>
        <dbReference type="ARBA" id="ARBA00022468"/>
    </source>
</evidence>
<protein>
    <submittedName>
        <fullName evidence="4">Rab-GTPase-TBC domain-containing protein</fullName>
    </submittedName>
</protein>
<dbReference type="Gene3D" id="1.10.8.270">
    <property type="entry name" value="putative rabgap domain of human tbc1 domain family member 14 like domains"/>
    <property type="match status" value="1"/>
</dbReference>
<dbReference type="InterPro" id="IPR000195">
    <property type="entry name" value="Rab-GAP-TBC_dom"/>
</dbReference>
<feature type="domain" description="Rab-GAP TBC" evidence="3">
    <location>
        <begin position="44"/>
        <end position="377"/>
    </location>
</feature>
<organism evidence="4 5">
    <name type="scientific">Phakopsora pachyrhizi</name>
    <name type="common">Asian soybean rust disease fungus</name>
    <dbReference type="NCBI Taxonomy" id="170000"/>
    <lineage>
        <taxon>Eukaryota</taxon>
        <taxon>Fungi</taxon>
        <taxon>Dikarya</taxon>
        <taxon>Basidiomycota</taxon>
        <taxon>Pucciniomycotina</taxon>
        <taxon>Pucciniomycetes</taxon>
        <taxon>Pucciniales</taxon>
        <taxon>Phakopsoraceae</taxon>
        <taxon>Phakopsora</taxon>
    </lineage>
</organism>
<name>A0AAV0BQ71_PHAPC</name>
<sequence>MFEVQFNRNLIFVSLFEKKSSRWSEFMSDPLLSISQIRQNGFEGKIDCLRSLYWRIFLGQLPLLSPNNQASDELLSWTIALEQCRLNWEIFRKKFFRGPDGKFVDGCSSSNQKLSIHKSFTINRLNLNRTDTSPLLDLVVNNPLSQHEANPWNVWLDDLEMRKVIQQDVVRTFPDIAYFHQPHIQALLTNVLHAYCKVNKDLGYRQGMHEILAVLVRTLDQDSLLSPKDQPPDLMHQVLSREFLEHDSYSLFCLLMNSIKPWYHSHSNIKLPRLSSNFSSDFPSSALGFIPIQISNSLSHSESLKSSETILVPQIVEKCFEIFEIYLRQIDFELWDHLSRLEIEPQLWGIRWIRLLFTREFNYDESLKIWDAILAEDSSRLRLVDFFCLAMLLRIRDELLSSDSNQCLHLLLKYPRTNNDGDHRVEVLVYQALLLSRFPSPATASLIHLQNLDLQASASSASETNYKIDFSDRALANKVSRNSISLEGDFAKGKEINSQRSTSLPSEHRFSIGALGRSFYSNPENLGRDGGSLNSAFWQRKNNLLIAENVSQKNSHLVQATPSKGKDHGQVLELKSEEREEELLKELKSLHQFNQDIGEVVGLCVEALQRKISRSTGPVETSEGLSLGVLKHLQQVIKTDACSGIDPCVLRPLKDHLTSIATPIFQSKPHLDGSSDQNLPPKSRIIKSQSTEFLCGQSLPKPSFDLTQSEILGKSKRPGSDRTGGCTNSEKNAF</sequence>
<evidence type="ECO:0000313" key="5">
    <source>
        <dbReference type="Proteomes" id="UP001153365"/>
    </source>
</evidence>
<dbReference type="PROSITE" id="PS50086">
    <property type="entry name" value="TBC_RABGAP"/>
    <property type="match status" value="1"/>
</dbReference>
<accession>A0AAV0BQ71</accession>
<keyword evidence="1" id="KW-0343">GTPase activation</keyword>
<dbReference type="Proteomes" id="UP001153365">
    <property type="component" value="Unassembled WGS sequence"/>
</dbReference>
<dbReference type="FunFam" id="1.10.8.270:FF:000031">
    <property type="entry name" value="TBC1 domain family member 5"/>
    <property type="match status" value="1"/>
</dbReference>
<feature type="compositionally biased region" description="Polar residues" evidence="2">
    <location>
        <begin position="725"/>
        <end position="734"/>
    </location>
</feature>
<dbReference type="AlphaFoldDB" id="A0AAV0BQ71"/>
<dbReference type="EMBL" id="CALTRL010006001">
    <property type="protein sequence ID" value="CAH7688653.1"/>
    <property type="molecule type" value="Genomic_DNA"/>
</dbReference>
<proteinExistence type="predicted"/>
<dbReference type="FunFam" id="1.10.472.80:FF:000038">
    <property type="entry name" value="TBC1 domain family member 5"/>
    <property type="match status" value="1"/>
</dbReference>
<evidence type="ECO:0000256" key="2">
    <source>
        <dbReference type="SAM" id="MobiDB-lite"/>
    </source>
</evidence>
<keyword evidence="5" id="KW-1185">Reference proteome</keyword>
<dbReference type="Pfam" id="PF00566">
    <property type="entry name" value="RabGAP-TBC"/>
    <property type="match status" value="2"/>
</dbReference>
<evidence type="ECO:0000313" key="4">
    <source>
        <dbReference type="EMBL" id="CAH7688653.1"/>
    </source>
</evidence>
<gene>
    <name evidence="4" type="ORF">PPACK8108_LOCUS23641</name>
</gene>
<comment type="caution">
    <text evidence="4">The sequence shown here is derived from an EMBL/GenBank/DDBJ whole genome shotgun (WGS) entry which is preliminary data.</text>
</comment>
<reference evidence="4" key="1">
    <citation type="submission" date="2022-06" db="EMBL/GenBank/DDBJ databases">
        <authorList>
            <consortium name="SYNGENTA / RWTH Aachen University"/>
        </authorList>
    </citation>
    <scope>NUCLEOTIDE SEQUENCE</scope>
</reference>
<dbReference type="InterPro" id="IPR035969">
    <property type="entry name" value="Rab-GAP_TBC_sf"/>
</dbReference>
<dbReference type="Gene3D" id="1.10.472.80">
    <property type="entry name" value="Ypt/Rab-GAP domain of gyp1p, domain 3"/>
    <property type="match status" value="1"/>
</dbReference>
<dbReference type="PANTHER" id="PTHR22957:SF337">
    <property type="entry name" value="TBC1 DOMAIN FAMILY MEMBER 5"/>
    <property type="match status" value="1"/>
</dbReference>
<dbReference type="SUPFAM" id="SSF47923">
    <property type="entry name" value="Ypt/Rab-GAP domain of gyp1p"/>
    <property type="match status" value="2"/>
</dbReference>
<evidence type="ECO:0000259" key="3">
    <source>
        <dbReference type="PROSITE" id="PS50086"/>
    </source>
</evidence>